<dbReference type="EMBL" id="ABIY02000059">
    <property type="protein sequence ID" value="EDV02166.1"/>
    <property type="molecule type" value="Genomic_DNA"/>
</dbReference>
<dbReference type="EMBL" id="ABIY02000107">
    <property type="protein sequence ID" value="EDU99995.1"/>
    <property type="molecule type" value="Genomic_DNA"/>
</dbReference>
<evidence type="ECO:0000313" key="15">
    <source>
        <dbReference type="Proteomes" id="UP000003146"/>
    </source>
</evidence>
<dbReference type="AlphaFoldDB" id="B3JDS4"/>
<evidence type="ECO:0000313" key="1">
    <source>
        <dbReference type="EMBL" id="EDU98754.1"/>
    </source>
</evidence>
<reference evidence="14 15" key="1">
    <citation type="submission" date="2008-04" db="EMBL/GenBank/DDBJ databases">
        <title>Draft genome sequence of Bacteroides coprocola (DSM 17136).</title>
        <authorList>
            <person name="Sudarsanam P."/>
            <person name="Ley R."/>
            <person name="Guruge J."/>
            <person name="Turnbaugh P.J."/>
            <person name="Mahowald M."/>
            <person name="Liep D."/>
            <person name="Gordon J."/>
        </authorList>
    </citation>
    <scope>NUCLEOTIDE SEQUENCE [LARGE SCALE GENOMIC DNA]</scope>
    <source>
        <strain evidence="14 15">DSM 17136</strain>
    </source>
</reference>
<evidence type="ECO:0000313" key="12">
    <source>
        <dbReference type="EMBL" id="EDV00714.1"/>
    </source>
</evidence>
<dbReference type="EMBL" id="ABIY02000128">
    <property type="protein sequence ID" value="EDU98754.1"/>
    <property type="molecule type" value="Genomic_DNA"/>
</dbReference>
<evidence type="ECO:0000313" key="9">
    <source>
        <dbReference type="EMBL" id="EDU99995.1"/>
    </source>
</evidence>
<dbReference type="EMBL" id="ABIY02000108">
    <property type="protein sequence ID" value="EDU99923.1"/>
    <property type="molecule type" value="Genomic_DNA"/>
</dbReference>
<dbReference type="EMBL" id="ABIY02000124">
    <property type="protein sequence ID" value="EDU99025.1"/>
    <property type="molecule type" value="Genomic_DNA"/>
</dbReference>
<sequence length="47" mass="5649">MQYFFTFIISRLAHFFQHISSCLTIRFRQHFNDLFSVSEPTFAGFIV</sequence>
<dbReference type="EMBL" id="ABIY02000101">
    <property type="protein sequence ID" value="EDV00069.1"/>
    <property type="molecule type" value="Genomic_DNA"/>
</dbReference>
<accession>B3JDS4</accession>
<comment type="caution">
    <text evidence="14">The sequence shown here is derived from an EMBL/GenBank/DDBJ whole genome shotgun (WGS) entry which is preliminary data.</text>
</comment>
<evidence type="ECO:0000313" key="2">
    <source>
        <dbReference type="EMBL" id="EDU98826.1"/>
    </source>
</evidence>
<evidence type="ECO:0000313" key="8">
    <source>
        <dbReference type="EMBL" id="EDU99923.1"/>
    </source>
</evidence>
<evidence type="ECO:0000313" key="10">
    <source>
        <dbReference type="EMBL" id="EDV00069.1"/>
    </source>
</evidence>
<evidence type="ECO:0000313" key="11">
    <source>
        <dbReference type="EMBL" id="EDV00472.1"/>
    </source>
</evidence>
<dbReference type="EMBL" id="ABIY02000095">
    <property type="protein sequence ID" value="EDV00472.1"/>
    <property type="molecule type" value="Genomic_DNA"/>
</dbReference>
<evidence type="ECO:0000313" key="4">
    <source>
        <dbReference type="EMBL" id="EDU99330.1"/>
    </source>
</evidence>
<evidence type="ECO:0000313" key="6">
    <source>
        <dbReference type="EMBL" id="EDU99359.1"/>
    </source>
</evidence>
<dbReference type="EMBL" id="ABIY02000118">
    <property type="protein sequence ID" value="EDU99359.1"/>
    <property type="molecule type" value="Genomic_DNA"/>
</dbReference>
<dbReference type="Proteomes" id="UP000003146">
    <property type="component" value="Unassembled WGS sequence"/>
</dbReference>
<evidence type="ECO:0000313" key="14">
    <source>
        <dbReference type="EMBL" id="EDV02831.1"/>
    </source>
</evidence>
<evidence type="ECO:0000313" key="3">
    <source>
        <dbReference type="EMBL" id="EDU99025.1"/>
    </source>
</evidence>
<organism evidence="14 15">
    <name type="scientific">Phocaeicola coprocola DSM 17136</name>
    <dbReference type="NCBI Taxonomy" id="470145"/>
    <lineage>
        <taxon>Bacteria</taxon>
        <taxon>Pseudomonadati</taxon>
        <taxon>Bacteroidota</taxon>
        <taxon>Bacteroidia</taxon>
        <taxon>Bacteroidales</taxon>
        <taxon>Bacteroidaceae</taxon>
        <taxon>Phocaeicola</taxon>
    </lineage>
</organism>
<proteinExistence type="predicted"/>
<dbReference type="HOGENOM" id="CLU_3164513_0_0_10"/>
<gene>
    <name evidence="14" type="ORF">BACCOP_00010</name>
    <name evidence="13" type="ORF">BACCOP_00734</name>
    <name evidence="12" type="ORF">BACCOP_02278</name>
    <name evidence="11" type="ORF">BACCOP_02391</name>
    <name evidence="10" type="ORF">BACCOP_02863</name>
    <name evidence="9" type="ORF">BACCOP_02958</name>
    <name evidence="8" type="ORF">BACCOP_02971</name>
    <name evidence="6" type="ORF">BACCOP_03456</name>
    <name evidence="7" type="ORF">BACCOP_03617</name>
    <name evidence="4" type="ORF">BACCOP_03620</name>
    <name evidence="5" type="ORF">BACCOP_03647</name>
    <name evidence="3" type="ORF">BACCOP_04028</name>
    <name evidence="2" type="ORF">BACCOP_04132</name>
    <name evidence="1" type="ORF">BACCOP_04254</name>
</gene>
<dbReference type="EMBL" id="ABIY02000119">
    <property type="protein sequence ID" value="EDU99356.1"/>
    <property type="molecule type" value="Genomic_DNA"/>
</dbReference>
<reference evidence="14 15" key="2">
    <citation type="submission" date="2008-04" db="EMBL/GenBank/DDBJ databases">
        <authorList>
            <person name="Fulton L."/>
            <person name="Clifton S."/>
            <person name="Fulton B."/>
            <person name="Xu J."/>
            <person name="Minx P."/>
            <person name="Pepin K.H."/>
            <person name="Johnson M."/>
            <person name="Thiruvilangam P."/>
            <person name="Bhonagiri V."/>
            <person name="Nash W.E."/>
            <person name="Mardis E.R."/>
            <person name="Wilson R.K."/>
        </authorList>
    </citation>
    <scope>NUCLEOTIDE SEQUENCE [LARGE SCALE GENOMIC DNA]</scope>
    <source>
        <strain evidence="14 15">DSM 17136</strain>
    </source>
</reference>
<dbReference type="EMBL" id="ABIY02000005">
    <property type="protein sequence ID" value="EDV02831.1"/>
    <property type="molecule type" value="Genomic_DNA"/>
</dbReference>
<dbReference type="STRING" id="470145.BACCOP_00010"/>
<dbReference type="EMBL" id="ABIY02000091">
    <property type="protein sequence ID" value="EDV00714.1"/>
    <property type="molecule type" value="Genomic_DNA"/>
</dbReference>
<dbReference type="EMBL" id="ABIY02000126">
    <property type="protein sequence ID" value="EDU98826.1"/>
    <property type="molecule type" value="Genomic_DNA"/>
</dbReference>
<evidence type="ECO:0000313" key="5">
    <source>
        <dbReference type="EMBL" id="EDU99356.1"/>
    </source>
</evidence>
<name>B3JDS4_9BACT</name>
<dbReference type="EMBL" id="ABIY02000118">
    <property type="protein sequence ID" value="EDU99516.1"/>
    <property type="molecule type" value="Genomic_DNA"/>
</dbReference>
<protein>
    <submittedName>
        <fullName evidence="14">Uncharacterized protein</fullName>
    </submittedName>
</protein>
<evidence type="ECO:0000313" key="13">
    <source>
        <dbReference type="EMBL" id="EDV02166.1"/>
    </source>
</evidence>
<dbReference type="EMBL" id="ABIY02000119">
    <property type="protein sequence ID" value="EDU99330.1"/>
    <property type="molecule type" value="Genomic_DNA"/>
</dbReference>
<evidence type="ECO:0000313" key="7">
    <source>
        <dbReference type="EMBL" id="EDU99516.1"/>
    </source>
</evidence>